<dbReference type="Pfam" id="PF02152">
    <property type="entry name" value="FolB"/>
    <property type="match status" value="1"/>
</dbReference>
<evidence type="ECO:0000256" key="5">
    <source>
        <dbReference type="ARBA" id="ARBA00023239"/>
    </source>
</evidence>
<proteinExistence type="inferred from homology"/>
<comment type="function">
    <text evidence="6">Catalyzes the conversion of 7,8-dihydroneopterin to 6-hydroxymethyl-7,8-dihydropterin.</text>
</comment>
<reference evidence="8" key="1">
    <citation type="journal article" date="2021" name="Front. Mar. Sci.">
        <title>Genomes of Diverse Isolates of Prochlorococcus High-Light-Adapted Clade II in the Western Pacific Ocean.</title>
        <authorList>
            <person name="Yan W."/>
            <person name="Feng X."/>
            <person name="Zhang W."/>
            <person name="Nawaz M.Z."/>
            <person name="Luo T."/>
            <person name="Zhang R."/>
            <person name="Jiao N."/>
        </authorList>
    </citation>
    <scope>NUCLEOTIDE SEQUENCE</scope>
    <source>
        <strain evidence="8">CUG1433</strain>
    </source>
</reference>
<dbReference type="InterPro" id="IPR043133">
    <property type="entry name" value="GTP-CH-I_C/QueF"/>
</dbReference>
<sequence>METFLKIENIKLWARVGVLEEERKLGQFFILDILLWTDFEKCTENDDIKETVDYSKLVKILKDQSRKIYCFTIEKYSSAILEIIDQEFKLSKIKIILTKCNPPITGFDGKVSIVRILEKK</sequence>
<dbReference type="EC" id="4.1.2.25" evidence="6"/>
<evidence type="ECO:0000256" key="6">
    <source>
        <dbReference type="RuleBase" id="RU362079"/>
    </source>
</evidence>
<dbReference type="SUPFAM" id="SSF55620">
    <property type="entry name" value="Tetrahydrobiopterin biosynthesis enzymes-like"/>
    <property type="match status" value="1"/>
</dbReference>
<evidence type="ECO:0000256" key="3">
    <source>
        <dbReference type="ARBA" id="ARBA00005708"/>
    </source>
</evidence>
<protein>
    <recommendedName>
        <fullName evidence="6">7,8-dihydroneopterin aldolase</fullName>
        <ecNumber evidence="6">4.1.2.25</ecNumber>
    </recommendedName>
</protein>
<dbReference type="InterPro" id="IPR006156">
    <property type="entry name" value="Dihydroneopterin_aldolase"/>
</dbReference>
<dbReference type="GO" id="GO:0046656">
    <property type="term" value="P:folic acid biosynthetic process"/>
    <property type="evidence" value="ECO:0007669"/>
    <property type="project" value="UniProtKB-UniRule"/>
</dbReference>
<organism evidence="8 9">
    <name type="scientific">Prochlorococcus marinus CUG1433</name>
    <dbReference type="NCBI Taxonomy" id="2774506"/>
    <lineage>
        <taxon>Bacteria</taxon>
        <taxon>Bacillati</taxon>
        <taxon>Cyanobacteriota</taxon>
        <taxon>Cyanophyceae</taxon>
        <taxon>Synechococcales</taxon>
        <taxon>Prochlorococcaceae</taxon>
        <taxon>Prochlorococcus</taxon>
    </lineage>
</organism>
<dbReference type="InterPro" id="IPR006157">
    <property type="entry name" value="FolB_dom"/>
</dbReference>
<dbReference type="GO" id="GO:0004150">
    <property type="term" value="F:dihydroneopterin aldolase activity"/>
    <property type="evidence" value="ECO:0007669"/>
    <property type="project" value="UniProtKB-UniRule"/>
</dbReference>
<keyword evidence="4 6" id="KW-0289">Folate biosynthesis</keyword>
<name>A0A9D9FXQ6_PROMR</name>
<keyword evidence="5 6" id="KW-0456">Lyase</keyword>
<dbReference type="NCBIfam" id="TIGR00525">
    <property type="entry name" value="folB"/>
    <property type="match status" value="1"/>
</dbReference>
<dbReference type="PANTHER" id="PTHR42844:SF1">
    <property type="entry name" value="DIHYDRONEOPTERIN ALDOLASE 1-RELATED"/>
    <property type="match status" value="1"/>
</dbReference>
<comment type="caution">
    <text evidence="8">The sequence shown here is derived from an EMBL/GenBank/DDBJ whole genome shotgun (WGS) entry which is preliminary data.</text>
</comment>
<gene>
    <name evidence="8" type="primary">folB</name>
    <name evidence="8" type="ORF">JJ842_02200</name>
</gene>
<evidence type="ECO:0000313" key="8">
    <source>
        <dbReference type="EMBL" id="MBO6970726.1"/>
    </source>
</evidence>
<evidence type="ECO:0000259" key="7">
    <source>
        <dbReference type="SMART" id="SM00905"/>
    </source>
</evidence>
<comment type="pathway">
    <text evidence="2 6">Cofactor biosynthesis; tetrahydrofolate biosynthesis; 2-amino-4-hydroxy-6-hydroxymethyl-7,8-dihydropteridine diphosphate from 7,8-dihydroneopterin triphosphate: step 3/4.</text>
</comment>
<dbReference type="SMART" id="SM00905">
    <property type="entry name" value="FolB"/>
    <property type="match status" value="1"/>
</dbReference>
<dbReference type="PANTHER" id="PTHR42844">
    <property type="entry name" value="DIHYDRONEOPTERIN ALDOLASE 1-RELATED"/>
    <property type="match status" value="1"/>
</dbReference>
<feature type="domain" description="Dihydroneopterin aldolase/epimerase" evidence="7">
    <location>
        <begin position="5"/>
        <end position="115"/>
    </location>
</feature>
<accession>A0A9D9FXQ6</accession>
<dbReference type="NCBIfam" id="TIGR00526">
    <property type="entry name" value="folB_dom"/>
    <property type="match status" value="1"/>
</dbReference>
<comment type="catalytic activity">
    <reaction evidence="1 6">
        <text>7,8-dihydroneopterin = 6-hydroxymethyl-7,8-dihydropterin + glycolaldehyde</text>
        <dbReference type="Rhea" id="RHEA:10540"/>
        <dbReference type="ChEBI" id="CHEBI:17001"/>
        <dbReference type="ChEBI" id="CHEBI:17071"/>
        <dbReference type="ChEBI" id="CHEBI:44841"/>
        <dbReference type="EC" id="4.1.2.25"/>
    </reaction>
</comment>
<comment type="similarity">
    <text evidence="3 6">Belongs to the DHNA family.</text>
</comment>
<evidence type="ECO:0000313" key="9">
    <source>
        <dbReference type="Proteomes" id="UP000668060"/>
    </source>
</evidence>
<dbReference type="GO" id="GO:0046654">
    <property type="term" value="P:tetrahydrofolate biosynthetic process"/>
    <property type="evidence" value="ECO:0007669"/>
    <property type="project" value="UniProtKB-UniRule"/>
</dbReference>
<evidence type="ECO:0000256" key="1">
    <source>
        <dbReference type="ARBA" id="ARBA00001353"/>
    </source>
</evidence>
<evidence type="ECO:0000256" key="2">
    <source>
        <dbReference type="ARBA" id="ARBA00005013"/>
    </source>
</evidence>
<dbReference type="EMBL" id="JAEPLN010000001">
    <property type="protein sequence ID" value="MBO6970726.1"/>
    <property type="molecule type" value="Genomic_DNA"/>
</dbReference>
<evidence type="ECO:0000256" key="4">
    <source>
        <dbReference type="ARBA" id="ARBA00022909"/>
    </source>
</evidence>
<dbReference type="Gene3D" id="3.30.1130.10">
    <property type="match status" value="1"/>
</dbReference>
<dbReference type="Proteomes" id="UP000668060">
    <property type="component" value="Unassembled WGS sequence"/>
</dbReference>
<dbReference type="GO" id="GO:0005737">
    <property type="term" value="C:cytoplasm"/>
    <property type="evidence" value="ECO:0007669"/>
    <property type="project" value="TreeGrafter"/>
</dbReference>
<dbReference type="AlphaFoldDB" id="A0A9D9FXQ6"/>